<sequence>MRFDERCHAYTEDPERAWVLCELRYGHEGKHRAGDIEWDDEADEVEAELRELLRRAEQAAGEEYE</sequence>
<dbReference type="Proteomes" id="UP000198717">
    <property type="component" value="Unassembled WGS sequence"/>
</dbReference>
<organism evidence="1 2">
    <name type="scientific">Myxococcus virescens</name>
    <dbReference type="NCBI Taxonomy" id="83456"/>
    <lineage>
        <taxon>Bacteria</taxon>
        <taxon>Pseudomonadati</taxon>
        <taxon>Myxococcota</taxon>
        <taxon>Myxococcia</taxon>
        <taxon>Myxococcales</taxon>
        <taxon>Cystobacterineae</taxon>
        <taxon>Myxococcaceae</taxon>
        <taxon>Myxococcus</taxon>
    </lineage>
</organism>
<gene>
    <name evidence="1" type="ORF">SAMN04488504_102164</name>
</gene>
<accession>A0ABY0MJG6</accession>
<reference evidence="1 2" key="1">
    <citation type="submission" date="2016-10" db="EMBL/GenBank/DDBJ databases">
        <authorList>
            <person name="Varghese N."/>
            <person name="Submissions S."/>
        </authorList>
    </citation>
    <scope>NUCLEOTIDE SEQUENCE [LARGE SCALE GENOMIC DNA]</scope>
    <source>
        <strain evidence="1 2">DSM 2260</strain>
    </source>
</reference>
<evidence type="ECO:0000313" key="1">
    <source>
        <dbReference type="EMBL" id="SDD65963.1"/>
    </source>
</evidence>
<evidence type="ECO:0000313" key="2">
    <source>
        <dbReference type="Proteomes" id="UP000198717"/>
    </source>
</evidence>
<keyword evidence="2" id="KW-1185">Reference proteome</keyword>
<dbReference type="EMBL" id="FNAJ01000002">
    <property type="protein sequence ID" value="SDD65963.1"/>
    <property type="molecule type" value="Genomic_DNA"/>
</dbReference>
<proteinExistence type="predicted"/>
<comment type="caution">
    <text evidence="1">The sequence shown here is derived from an EMBL/GenBank/DDBJ whole genome shotgun (WGS) entry which is preliminary data.</text>
</comment>
<dbReference type="RefSeq" id="WP_090487530.1">
    <property type="nucleotide sequence ID" value="NZ_FNAJ01000002.1"/>
</dbReference>
<protein>
    <submittedName>
        <fullName evidence="1">Uncharacterized protein</fullName>
    </submittedName>
</protein>
<name>A0ABY0MJG6_9BACT</name>